<dbReference type="PATRIC" id="fig|1094466.5.peg.1588"/>
<dbReference type="PANTHER" id="PTHR43581:SF2">
    <property type="entry name" value="EXCINUCLEASE ATPASE SUBUNIT"/>
    <property type="match status" value="1"/>
</dbReference>
<evidence type="ECO:0000313" key="4">
    <source>
        <dbReference type="Proteomes" id="UP000007599"/>
    </source>
</evidence>
<dbReference type="HOGENOM" id="CLU_023912_1_0_10"/>
<accession>H8XT20</accession>
<dbReference type="SUPFAM" id="SSF52540">
    <property type="entry name" value="P-loop containing nucleoside triphosphate hydrolases"/>
    <property type="match status" value="1"/>
</dbReference>
<evidence type="ECO:0000259" key="2">
    <source>
        <dbReference type="Pfam" id="PF20469"/>
    </source>
</evidence>
<organism evidence="3 4">
    <name type="scientific">Flavobacterium indicum (strain DSM 17447 / CIP 109464 / GPTSA100-9)</name>
    <dbReference type="NCBI Taxonomy" id="1094466"/>
    <lineage>
        <taxon>Bacteria</taxon>
        <taxon>Pseudomonadati</taxon>
        <taxon>Bacteroidota</taxon>
        <taxon>Flavobacteriia</taxon>
        <taxon>Flavobacteriales</taxon>
        <taxon>Flavobacteriaceae</taxon>
        <taxon>Flavobacterium</taxon>
    </lineage>
</organism>
<dbReference type="InterPro" id="IPR051396">
    <property type="entry name" value="Bact_Antivir_Def_Nuclease"/>
</dbReference>
<dbReference type="Proteomes" id="UP000007599">
    <property type="component" value="Chromosome I"/>
</dbReference>
<keyword evidence="3" id="KW-0378">Hydrolase</keyword>
<feature type="domain" description="OLD protein-like TOPRIM" evidence="2">
    <location>
        <begin position="505"/>
        <end position="569"/>
    </location>
</feature>
<dbReference type="InterPro" id="IPR034139">
    <property type="entry name" value="TOPRIM_OLD"/>
</dbReference>
<sequence>MNQKLYDIFLKLILLPNYLKKQHLYMKIDFIEIRNFRKLQSCKIDFSEEETIFVGANNSGKTTAMDALIIFLKTKIFKTQDFTLNNWKELNKIAENWVSDEELTEEKQSIKILENYLPTLDVWIQVEDSELHYVSHIIPTLDWKGGLLGIRLRYEPKEMIDLIQEFSTTYNKANSLLSEKGKKFKLWPKTFWDFCERKLSSHFTVKTYLLDPEKSTERQELSENSIALDGDVLKGLIRIDIINAQRGFSDANSEPSENKNDKKLSSQLRAYYDKHLNPTLEPTESDIDALESINTAQDAFDKNLKESFKTSLSELESLNYPGFGNPQIQLSTQVSTSDGLQHDSAVQYYLDEGLSLPEKYNGLGYQNLISIIFKLIRFRDDWMRVGKNSISEDEIIEPLHLVLIEEPEAHLHTQVQQVFIKKAYSVLRNNGNLEDKKDFTTQLVISTHSSYLAHHKFISLRYFKRNVSNTLSTSEVINLSTTFGTEDESTKFTKRYLNTTHNDIFFADAVILVEGPAERMLIPHFIKNFHPLLDNCYITILEIGGSHAHRLKPLIETLGIICLVITDIDSVDPSNNGKKCQPELGKNYKTNNDTLKTWHPQKELLDDLLNLTFDKKVKSDLPIRVAYQIDVELVNEGSSIYANPYTFEDSLVIENKEGFKSIDKPTGLLRKMVDASKKDNLQEFVKETYSIITEPQSKKAEFALDVLYFEDPKNINTPVYIKEGLEWVEEQLKSNKQGLNS</sequence>
<keyword evidence="4" id="KW-1185">Reference proteome</keyword>
<reference evidence="3 4" key="1">
    <citation type="journal article" date="2012" name="J. Bacteriol.">
        <title>Complete Genome Sequence of Flavobacterium indicum GPSTA100-9T, Isolated from Warm Spring Water.</title>
        <authorList>
            <person name="Barbier P."/>
            <person name="Houel A."/>
            <person name="Loux V."/>
            <person name="Poulain J."/>
            <person name="Bernardet J.F."/>
            <person name="Touchon M."/>
            <person name="Duchaud E."/>
        </authorList>
    </citation>
    <scope>NUCLEOTIDE SEQUENCE [LARGE SCALE GENOMIC DNA]</scope>
    <source>
        <strain evidence="4">DSM 17447 / CIP 109464 / GPTSA100-9</strain>
    </source>
</reference>
<dbReference type="AlphaFoldDB" id="H8XT20"/>
<gene>
    <name evidence="3" type="ordered locus">KQS_08105</name>
</gene>
<keyword evidence="3" id="KW-0540">Nuclease</keyword>
<dbReference type="InterPro" id="IPR027417">
    <property type="entry name" value="P-loop_NTPase"/>
</dbReference>
<proteinExistence type="predicted"/>
<evidence type="ECO:0000259" key="1">
    <source>
        <dbReference type="Pfam" id="PF13175"/>
    </source>
</evidence>
<dbReference type="CDD" id="cd01026">
    <property type="entry name" value="TOPRIM_OLD"/>
    <property type="match status" value="1"/>
</dbReference>
<feature type="domain" description="Endonuclease GajA/Old nuclease/RecF-like AAA" evidence="1">
    <location>
        <begin position="26"/>
        <end position="453"/>
    </location>
</feature>
<reference evidence="4" key="2">
    <citation type="submission" date="2012-03" db="EMBL/GenBank/DDBJ databases">
        <title>Complete genome sequence of Flavobacterium indicum GPTSA100-9T, isolated from warm spring water.</title>
        <authorList>
            <person name="Barbier P."/>
            <person name="Houel A."/>
            <person name="Loux V."/>
            <person name="Poulain J."/>
            <person name="Bernardet J.-F."/>
            <person name="Touchon M."/>
            <person name="Duchaud E."/>
        </authorList>
    </citation>
    <scope>NUCLEOTIDE SEQUENCE [LARGE SCALE GENOMIC DNA]</scope>
    <source>
        <strain evidence="4">DSM 17447 / CIP 109464 / GPTSA100-9</strain>
    </source>
</reference>
<dbReference type="Pfam" id="PF13175">
    <property type="entry name" value="AAA_15"/>
    <property type="match status" value="1"/>
</dbReference>
<dbReference type="STRING" id="1094466.KQS_08105"/>
<dbReference type="Gene3D" id="3.40.50.300">
    <property type="entry name" value="P-loop containing nucleotide triphosphate hydrolases"/>
    <property type="match status" value="1"/>
</dbReference>
<dbReference type="InterPro" id="IPR041685">
    <property type="entry name" value="AAA_GajA/Old/RecF-like"/>
</dbReference>
<dbReference type="PANTHER" id="PTHR43581">
    <property type="entry name" value="ATP/GTP PHOSPHATASE"/>
    <property type="match status" value="1"/>
</dbReference>
<dbReference type="eggNOG" id="COG3593">
    <property type="taxonomic scope" value="Bacteria"/>
</dbReference>
<protein>
    <submittedName>
        <fullName evidence="3">Predicted ATP-dependent endonuclease of the OLD family</fullName>
    </submittedName>
</protein>
<dbReference type="GO" id="GO:0004519">
    <property type="term" value="F:endonuclease activity"/>
    <property type="evidence" value="ECO:0007669"/>
    <property type="project" value="UniProtKB-KW"/>
</dbReference>
<keyword evidence="3" id="KW-0255">Endonuclease</keyword>
<name>H8XT20_FLAIG</name>
<dbReference type="KEGG" id="fin:KQS_08105"/>
<dbReference type="EMBL" id="HE774682">
    <property type="protein sequence ID" value="CCG53562.1"/>
    <property type="molecule type" value="Genomic_DNA"/>
</dbReference>
<dbReference type="Pfam" id="PF20469">
    <property type="entry name" value="OLD-like_TOPRIM"/>
    <property type="match status" value="1"/>
</dbReference>
<evidence type="ECO:0000313" key="3">
    <source>
        <dbReference type="EMBL" id="CCG53562.1"/>
    </source>
</evidence>